<name>A0A5N1J517_9BACT</name>
<dbReference type="AlphaFoldDB" id="A0A5N1J517"/>
<sequence>MDNIISGIRVSQRVVLVTTKETGITLSSSKMLSENWVEKFTVSLDDSEKIERVRISDVLIKEKVSVQDYFKRLIRDIQSPDERTREYASEVLCNFIEFNSAGFDLNLLKSGVESIVKQLRTEKNSDVELKLAEGLFEFVWYGQLQMEEEISLLERLTEIDSFHIWNYMNDEDYMKISKVKQYIEMNKNKWQSRYDNIYKK</sequence>
<reference evidence="1 2" key="1">
    <citation type="submission" date="2019-09" db="EMBL/GenBank/DDBJ databases">
        <title>Genome sequence of Adhaeribacter sp. M2.</title>
        <authorList>
            <person name="Srinivasan S."/>
        </authorList>
    </citation>
    <scope>NUCLEOTIDE SEQUENCE [LARGE SCALE GENOMIC DNA]</scope>
    <source>
        <strain evidence="1 2">M2</strain>
    </source>
</reference>
<dbReference type="InterPro" id="IPR016024">
    <property type="entry name" value="ARM-type_fold"/>
</dbReference>
<gene>
    <name evidence="1" type="ORF">F0P94_01535</name>
</gene>
<proteinExistence type="predicted"/>
<dbReference type="Proteomes" id="UP000326570">
    <property type="component" value="Unassembled WGS sequence"/>
</dbReference>
<comment type="caution">
    <text evidence="1">The sequence shown here is derived from an EMBL/GenBank/DDBJ whole genome shotgun (WGS) entry which is preliminary data.</text>
</comment>
<dbReference type="EMBL" id="VTWT01000001">
    <property type="protein sequence ID" value="KAA9345794.1"/>
    <property type="molecule type" value="Genomic_DNA"/>
</dbReference>
<dbReference type="SUPFAM" id="SSF48371">
    <property type="entry name" value="ARM repeat"/>
    <property type="match status" value="1"/>
</dbReference>
<dbReference type="RefSeq" id="WP_150901937.1">
    <property type="nucleotide sequence ID" value="NZ_VTWT01000001.1"/>
</dbReference>
<accession>A0A5N1J517</accession>
<protein>
    <recommendedName>
        <fullName evidence="3">HEAT repeat domain-containing protein</fullName>
    </recommendedName>
</protein>
<organism evidence="1 2">
    <name type="scientific">Adhaeribacter soli</name>
    <dbReference type="NCBI Taxonomy" id="2607655"/>
    <lineage>
        <taxon>Bacteria</taxon>
        <taxon>Pseudomonadati</taxon>
        <taxon>Bacteroidota</taxon>
        <taxon>Cytophagia</taxon>
        <taxon>Cytophagales</taxon>
        <taxon>Hymenobacteraceae</taxon>
        <taxon>Adhaeribacter</taxon>
    </lineage>
</organism>
<keyword evidence="2" id="KW-1185">Reference proteome</keyword>
<evidence type="ECO:0000313" key="2">
    <source>
        <dbReference type="Proteomes" id="UP000326570"/>
    </source>
</evidence>
<evidence type="ECO:0008006" key="3">
    <source>
        <dbReference type="Google" id="ProtNLM"/>
    </source>
</evidence>
<evidence type="ECO:0000313" key="1">
    <source>
        <dbReference type="EMBL" id="KAA9345794.1"/>
    </source>
</evidence>